<dbReference type="STRING" id="13333.W1NJ19"/>
<dbReference type="EMBL" id="KI397501">
    <property type="protein sequence ID" value="ERM95199.1"/>
    <property type="molecule type" value="Genomic_DNA"/>
</dbReference>
<dbReference type="Gramene" id="ERM95199">
    <property type="protein sequence ID" value="ERM95199"/>
    <property type="gene ID" value="AMTR_s00009p00265750"/>
</dbReference>
<evidence type="ECO:0000313" key="2">
    <source>
        <dbReference type="EMBL" id="ERM95199.1"/>
    </source>
</evidence>
<protein>
    <recommendedName>
        <fullName evidence="1">N-acetyltransferase domain-containing protein</fullName>
    </recommendedName>
</protein>
<feature type="domain" description="N-acetyltransferase" evidence="1">
    <location>
        <begin position="1"/>
        <end position="161"/>
    </location>
</feature>
<proteinExistence type="predicted"/>
<dbReference type="HOGENOM" id="CLU_013985_23_1_1"/>
<organism evidence="2 3">
    <name type="scientific">Amborella trichopoda</name>
    <dbReference type="NCBI Taxonomy" id="13333"/>
    <lineage>
        <taxon>Eukaryota</taxon>
        <taxon>Viridiplantae</taxon>
        <taxon>Streptophyta</taxon>
        <taxon>Embryophyta</taxon>
        <taxon>Tracheophyta</taxon>
        <taxon>Spermatophyta</taxon>
        <taxon>Magnoliopsida</taxon>
        <taxon>Amborellales</taxon>
        <taxon>Amborellaceae</taxon>
        <taxon>Amborella</taxon>
    </lineage>
</organism>
<gene>
    <name evidence="2" type="ORF">AMTR_s00009p00265750</name>
</gene>
<dbReference type="PANTHER" id="PTHR47542:SF2">
    <property type="entry name" value="ACYL-COA N-ACYLTRANSFERASES (NAT) SUPERFAMILY PROTEIN"/>
    <property type="match status" value="1"/>
</dbReference>
<dbReference type="KEGG" id="atr:18423103"/>
<keyword evidence="3" id="KW-1185">Reference proteome</keyword>
<dbReference type="eggNOG" id="KOG3139">
    <property type="taxonomic scope" value="Eukaryota"/>
</dbReference>
<sequence>MEIRVIHFELQKGNISKSCIIEEIVKMEKKIFPKHESLASSFYEELRKKNCGLLYSPLTVNGKEEGVAGYVLYSWPSSLFASITKIAVRESCRRQGHGKALIEAAIERCRRRKIKRVCLHVDPLRTPALSLYQKLGFKIDKIIHSYYSLQRDAYRMYLDFDD</sequence>
<dbReference type="GO" id="GO:0016747">
    <property type="term" value="F:acyltransferase activity, transferring groups other than amino-acyl groups"/>
    <property type="evidence" value="ECO:0007669"/>
    <property type="project" value="InterPro"/>
</dbReference>
<evidence type="ECO:0000259" key="1">
    <source>
        <dbReference type="PROSITE" id="PS51186"/>
    </source>
</evidence>
<dbReference type="Gene3D" id="3.40.630.30">
    <property type="match status" value="1"/>
</dbReference>
<dbReference type="CDD" id="cd04301">
    <property type="entry name" value="NAT_SF"/>
    <property type="match status" value="1"/>
</dbReference>
<dbReference type="PANTHER" id="PTHR47542">
    <property type="entry name" value="ACYL-COA N-ACYLTRANSFERASES (NAT) SUPERFAMILY PROTEIN"/>
    <property type="match status" value="1"/>
</dbReference>
<accession>W1NJ19</accession>
<dbReference type="OMA" id="RTGIKMV"/>
<dbReference type="Pfam" id="PF00583">
    <property type="entry name" value="Acetyltransf_1"/>
    <property type="match status" value="1"/>
</dbReference>
<name>W1NJ19_AMBTC</name>
<reference evidence="3" key="1">
    <citation type="journal article" date="2013" name="Science">
        <title>The Amborella genome and the evolution of flowering plants.</title>
        <authorList>
            <consortium name="Amborella Genome Project"/>
        </authorList>
    </citation>
    <scope>NUCLEOTIDE SEQUENCE [LARGE SCALE GENOMIC DNA]</scope>
</reference>
<dbReference type="SUPFAM" id="SSF55729">
    <property type="entry name" value="Acyl-CoA N-acyltransferases (Nat)"/>
    <property type="match status" value="1"/>
</dbReference>
<dbReference type="AlphaFoldDB" id="W1NJ19"/>
<evidence type="ECO:0000313" key="3">
    <source>
        <dbReference type="Proteomes" id="UP000017836"/>
    </source>
</evidence>
<dbReference type="OrthoDB" id="41532at2759"/>
<dbReference type="InterPro" id="IPR016181">
    <property type="entry name" value="Acyl_CoA_acyltransferase"/>
</dbReference>
<dbReference type="PROSITE" id="PS51186">
    <property type="entry name" value="GNAT"/>
    <property type="match status" value="1"/>
</dbReference>
<dbReference type="Proteomes" id="UP000017836">
    <property type="component" value="Unassembled WGS sequence"/>
</dbReference>
<dbReference type="InterPro" id="IPR000182">
    <property type="entry name" value="GNAT_dom"/>
</dbReference>